<dbReference type="GO" id="GO:0006310">
    <property type="term" value="P:DNA recombination"/>
    <property type="evidence" value="ECO:0007669"/>
    <property type="project" value="UniProtKB-KW"/>
</dbReference>
<keyword evidence="10" id="KW-0234">DNA repair</keyword>
<feature type="region of interest" description="Disordered" evidence="13">
    <location>
        <begin position="546"/>
        <end position="568"/>
    </location>
</feature>
<dbReference type="SUPFAM" id="SSF50249">
    <property type="entry name" value="Nucleic acid-binding proteins"/>
    <property type="match status" value="1"/>
</dbReference>
<dbReference type="PROSITE" id="PS00333">
    <property type="entry name" value="DNA_LIGASE_A2"/>
    <property type="match status" value="1"/>
</dbReference>
<evidence type="ECO:0000256" key="5">
    <source>
        <dbReference type="ARBA" id="ARBA00022705"/>
    </source>
</evidence>
<dbReference type="PANTHER" id="PTHR45674:SF4">
    <property type="entry name" value="DNA LIGASE 1"/>
    <property type="match status" value="1"/>
</dbReference>
<feature type="compositionally biased region" description="Polar residues" evidence="13">
    <location>
        <begin position="551"/>
        <end position="560"/>
    </location>
</feature>
<evidence type="ECO:0000256" key="2">
    <source>
        <dbReference type="ARBA" id="ARBA00007572"/>
    </source>
</evidence>
<keyword evidence="5" id="KW-0235">DNA replication</keyword>
<dbReference type="Proteomes" id="UP000821866">
    <property type="component" value="Chromosome 10"/>
</dbReference>
<dbReference type="InterPro" id="IPR036599">
    <property type="entry name" value="DNA_ligase_N_sf"/>
</dbReference>
<comment type="caution">
    <text evidence="15">The sequence shown here is derived from an EMBL/GenBank/DDBJ whole genome shotgun (WGS) entry which is preliminary data.</text>
</comment>
<dbReference type="PANTHER" id="PTHR45674">
    <property type="entry name" value="DNA LIGASE 1/3 FAMILY MEMBER"/>
    <property type="match status" value="1"/>
</dbReference>
<evidence type="ECO:0000256" key="7">
    <source>
        <dbReference type="ARBA" id="ARBA00022763"/>
    </source>
</evidence>
<evidence type="ECO:0000259" key="14">
    <source>
        <dbReference type="PROSITE" id="PS50160"/>
    </source>
</evidence>
<evidence type="ECO:0000256" key="1">
    <source>
        <dbReference type="ARBA" id="ARBA00004123"/>
    </source>
</evidence>
<dbReference type="GO" id="GO:0003677">
    <property type="term" value="F:DNA binding"/>
    <property type="evidence" value="ECO:0007669"/>
    <property type="project" value="InterPro"/>
</dbReference>
<name>A0A9J6ESL5_RHIMP</name>
<evidence type="ECO:0000313" key="15">
    <source>
        <dbReference type="EMBL" id="KAH8037016.1"/>
    </source>
</evidence>
<keyword evidence="16" id="KW-1185">Reference proteome</keyword>
<dbReference type="Pfam" id="PF04675">
    <property type="entry name" value="DNA_ligase_A_N"/>
    <property type="match status" value="1"/>
</dbReference>
<dbReference type="InterPro" id="IPR012308">
    <property type="entry name" value="DNA_ligase_ATP-dep_N"/>
</dbReference>
<protein>
    <recommendedName>
        <fullName evidence="14">ATP-dependent DNA ligase family profile domain-containing protein</fullName>
    </recommendedName>
</protein>
<dbReference type="GO" id="GO:1903461">
    <property type="term" value="P:Okazaki fragment processing involved in mitotic DNA replication"/>
    <property type="evidence" value="ECO:0007669"/>
    <property type="project" value="TreeGrafter"/>
</dbReference>
<accession>A0A9J6ESL5</accession>
<keyword evidence="6" id="KW-0547">Nucleotide-binding</keyword>
<dbReference type="InterPro" id="IPR012309">
    <property type="entry name" value="DNA_ligase_ATP-dep_C"/>
</dbReference>
<dbReference type="GO" id="GO:0051301">
    <property type="term" value="P:cell division"/>
    <property type="evidence" value="ECO:0007669"/>
    <property type="project" value="UniProtKB-KW"/>
</dbReference>
<organism evidence="15 16">
    <name type="scientific">Rhipicephalus microplus</name>
    <name type="common">Cattle tick</name>
    <name type="synonym">Boophilus microplus</name>
    <dbReference type="NCBI Taxonomy" id="6941"/>
    <lineage>
        <taxon>Eukaryota</taxon>
        <taxon>Metazoa</taxon>
        <taxon>Ecdysozoa</taxon>
        <taxon>Arthropoda</taxon>
        <taxon>Chelicerata</taxon>
        <taxon>Arachnida</taxon>
        <taxon>Acari</taxon>
        <taxon>Parasitiformes</taxon>
        <taxon>Ixodida</taxon>
        <taxon>Ixodoidea</taxon>
        <taxon>Ixodidae</taxon>
        <taxon>Rhipicephalinae</taxon>
        <taxon>Rhipicephalus</taxon>
        <taxon>Boophilus</taxon>
    </lineage>
</organism>
<dbReference type="FunFam" id="2.40.50.140:FF:000062">
    <property type="entry name" value="DNA ligase"/>
    <property type="match status" value="1"/>
</dbReference>
<dbReference type="InterPro" id="IPR012340">
    <property type="entry name" value="NA-bd_OB-fold"/>
</dbReference>
<dbReference type="Gene3D" id="2.40.50.140">
    <property type="entry name" value="Nucleic acid-binding proteins"/>
    <property type="match status" value="1"/>
</dbReference>
<dbReference type="GO" id="GO:0006281">
    <property type="term" value="P:DNA repair"/>
    <property type="evidence" value="ECO:0007669"/>
    <property type="project" value="UniProtKB-KW"/>
</dbReference>
<dbReference type="InterPro" id="IPR016059">
    <property type="entry name" value="DNA_ligase_ATP-dep_CS"/>
</dbReference>
<dbReference type="GO" id="GO:0005634">
    <property type="term" value="C:nucleus"/>
    <property type="evidence" value="ECO:0007669"/>
    <property type="project" value="UniProtKB-SubCell"/>
</dbReference>
<evidence type="ECO:0000256" key="9">
    <source>
        <dbReference type="ARBA" id="ARBA00023172"/>
    </source>
</evidence>
<evidence type="ECO:0000256" key="13">
    <source>
        <dbReference type="SAM" id="MobiDB-lite"/>
    </source>
</evidence>
<feature type="domain" description="ATP-dependent DNA ligase family profile" evidence="14">
    <location>
        <begin position="383"/>
        <end position="449"/>
    </location>
</feature>
<evidence type="ECO:0000256" key="3">
    <source>
        <dbReference type="ARBA" id="ARBA00022598"/>
    </source>
</evidence>
<dbReference type="SUPFAM" id="SSF56091">
    <property type="entry name" value="DNA ligase/mRNA capping enzyme, catalytic domain"/>
    <property type="match status" value="1"/>
</dbReference>
<dbReference type="GO" id="GO:0003910">
    <property type="term" value="F:DNA ligase (ATP) activity"/>
    <property type="evidence" value="ECO:0007669"/>
    <property type="project" value="InterPro"/>
</dbReference>
<dbReference type="InterPro" id="IPR012310">
    <property type="entry name" value="DNA_ligase_ATP-dep_cent"/>
</dbReference>
<dbReference type="CDD" id="cd07969">
    <property type="entry name" value="OBF_DNA_ligase_I"/>
    <property type="match status" value="1"/>
</dbReference>
<dbReference type="InterPro" id="IPR050191">
    <property type="entry name" value="ATP-dep_DNA_ligase"/>
</dbReference>
<reference evidence="15" key="2">
    <citation type="submission" date="2021-09" db="EMBL/GenBank/DDBJ databases">
        <authorList>
            <person name="Jia N."/>
            <person name="Wang J."/>
            <person name="Shi W."/>
            <person name="Du L."/>
            <person name="Sun Y."/>
            <person name="Zhan W."/>
            <person name="Jiang J."/>
            <person name="Wang Q."/>
            <person name="Zhang B."/>
            <person name="Ji P."/>
            <person name="Sakyi L.B."/>
            <person name="Cui X."/>
            <person name="Yuan T."/>
            <person name="Jiang B."/>
            <person name="Yang W."/>
            <person name="Lam T.T.-Y."/>
            <person name="Chang Q."/>
            <person name="Ding S."/>
            <person name="Wang X."/>
            <person name="Zhu J."/>
            <person name="Ruan X."/>
            <person name="Zhao L."/>
            <person name="Wei J."/>
            <person name="Que T."/>
            <person name="Du C."/>
            <person name="Cheng J."/>
            <person name="Dai P."/>
            <person name="Han X."/>
            <person name="Huang E."/>
            <person name="Gao Y."/>
            <person name="Liu J."/>
            <person name="Shao H."/>
            <person name="Ye R."/>
            <person name="Li L."/>
            <person name="Wei W."/>
            <person name="Wang X."/>
            <person name="Wang C."/>
            <person name="Huo Q."/>
            <person name="Li W."/>
            <person name="Guo W."/>
            <person name="Chen H."/>
            <person name="Chen S."/>
            <person name="Zhou L."/>
            <person name="Zhou L."/>
            <person name="Ni X."/>
            <person name="Tian J."/>
            <person name="Zhou Y."/>
            <person name="Sheng Y."/>
            <person name="Liu T."/>
            <person name="Pan Y."/>
            <person name="Xia L."/>
            <person name="Li J."/>
            <person name="Zhao F."/>
            <person name="Cao W."/>
        </authorList>
    </citation>
    <scope>NUCLEOTIDE SEQUENCE</scope>
    <source>
        <strain evidence="15">Rmic-2018</strain>
        <tissue evidence="15">Larvae</tissue>
    </source>
</reference>
<proteinExistence type="inferred from homology"/>
<evidence type="ECO:0000256" key="8">
    <source>
        <dbReference type="ARBA" id="ARBA00022840"/>
    </source>
</evidence>
<keyword evidence="4" id="KW-0132">Cell division</keyword>
<evidence type="ECO:0000256" key="12">
    <source>
        <dbReference type="ARBA" id="ARBA00023306"/>
    </source>
</evidence>
<dbReference type="Gene3D" id="3.30.470.30">
    <property type="entry name" value="DNA ligase/mRNA capping enzyme"/>
    <property type="match status" value="2"/>
</dbReference>
<keyword evidence="7" id="KW-0227">DNA damage</keyword>
<dbReference type="EMBL" id="JABSTU010000002">
    <property type="protein sequence ID" value="KAH8037016.1"/>
    <property type="molecule type" value="Genomic_DNA"/>
</dbReference>
<keyword evidence="3" id="KW-0436">Ligase</keyword>
<keyword evidence="11" id="KW-0539">Nucleus</keyword>
<dbReference type="FunFam" id="3.30.470.30:FF:000002">
    <property type="entry name" value="DNA ligase"/>
    <property type="match status" value="1"/>
</dbReference>
<evidence type="ECO:0000256" key="6">
    <source>
        <dbReference type="ARBA" id="ARBA00022741"/>
    </source>
</evidence>
<dbReference type="Pfam" id="PF01068">
    <property type="entry name" value="DNA_ligase_A_M"/>
    <property type="match status" value="1"/>
</dbReference>
<dbReference type="Gene3D" id="1.10.3260.10">
    <property type="entry name" value="DNA ligase, ATP-dependent, N-terminal domain"/>
    <property type="match status" value="1"/>
</dbReference>
<dbReference type="Pfam" id="PF04679">
    <property type="entry name" value="DNA_ligase_A_C"/>
    <property type="match status" value="1"/>
</dbReference>
<dbReference type="GO" id="GO:0005524">
    <property type="term" value="F:ATP binding"/>
    <property type="evidence" value="ECO:0007669"/>
    <property type="project" value="UniProtKB-KW"/>
</dbReference>
<evidence type="ECO:0000256" key="10">
    <source>
        <dbReference type="ARBA" id="ARBA00023204"/>
    </source>
</evidence>
<evidence type="ECO:0000313" key="16">
    <source>
        <dbReference type="Proteomes" id="UP000821866"/>
    </source>
</evidence>
<keyword evidence="8" id="KW-0067">ATP-binding</keyword>
<dbReference type="VEuPathDB" id="VectorBase:LOC119180057"/>
<dbReference type="AlphaFoldDB" id="A0A9J6ESL5"/>
<dbReference type="SUPFAM" id="SSF117018">
    <property type="entry name" value="ATP-dependent DNA ligase DNA-binding domain"/>
    <property type="match status" value="1"/>
</dbReference>
<keyword evidence="9" id="KW-0233">DNA recombination</keyword>
<reference evidence="15" key="1">
    <citation type="journal article" date="2020" name="Cell">
        <title>Large-Scale Comparative Analyses of Tick Genomes Elucidate Their Genetic Diversity and Vector Capacities.</title>
        <authorList>
            <consortium name="Tick Genome and Microbiome Consortium (TIGMIC)"/>
            <person name="Jia N."/>
            <person name="Wang J."/>
            <person name="Shi W."/>
            <person name="Du L."/>
            <person name="Sun Y."/>
            <person name="Zhan W."/>
            <person name="Jiang J.F."/>
            <person name="Wang Q."/>
            <person name="Zhang B."/>
            <person name="Ji P."/>
            <person name="Bell-Sakyi L."/>
            <person name="Cui X.M."/>
            <person name="Yuan T.T."/>
            <person name="Jiang B.G."/>
            <person name="Yang W.F."/>
            <person name="Lam T.T."/>
            <person name="Chang Q.C."/>
            <person name="Ding S.J."/>
            <person name="Wang X.J."/>
            <person name="Zhu J.G."/>
            <person name="Ruan X.D."/>
            <person name="Zhao L."/>
            <person name="Wei J.T."/>
            <person name="Ye R.Z."/>
            <person name="Que T.C."/>
            <person name="Du C.H."/>
            <person name="Zhou Y.H."/>
            <person name="Cheng J.X."/>
            <person name="Dai P.F."/>
            <person name="Guo W.B."/>
            <person name="Han X.H."/>
            <person name="Huang E.J."/>
            <person name="Li L.F."/>
            <person name="Wei W."/>
            <person name="Gao Y.C."/>
            <person name="Liu J.Z."/>
            <person name="Shao H.Z."/>
            <person name="Wang X."/>
            <person name="Wang C.C."/>
            <person name="Yang T.C."/>
            <person name="Huo Q.B."/>
            <person name="Li W."/>
            <person name="Chen H.Y."/>
            <person name="Chen S.E."/>
            <person name="Zhou L.G."/>
            <person name="Ni X.B."/>
            <person name="Tian J.H."/>
            <person name="Sheng Y."/>
            <person name="Liu T."/>
            <person name="Pan Y.S."/>
            <person name="Xia L.Y."/>
            <person name="Li J."/>
            <person name="Zhao F."/>
            <person name="Cao W.C."/>
        </authorList>
    </citation>
    <scope>NUCLEOTIDE SEQUENCE</scope>
    <source>
        <strain evidence="15">Rmic-2018</strain>
    </source>
</reference>
<evidence type="ECO:0000256" key="4">
    <source>
        <dbReference type="ARBA" id="ARBA00022618"/>
    </source>
</evidence>
<dbReference type="PROSITE" id="PS50160">
    <property type="entry name" value="DNA_LIGASE_A3"/>
    <property type="match status" value="1"/>
</dbReference>
<comment type="subcellular location">
    <subcellularLocation>
        <location evidence="1">Nucleus</location>
    </subcellularLocation>
</comment>
<keyword evidence="12" id="KW-0131">Cell cycle</keyword>
<gene>
    <name evidence="15" type="ORF">HPB51_008342</name>
</gene>
<evidence type="ECO:0000256" key="11">
    <source>
        <dbReference type="ARBA" id="ARBA00023242"/>
    </source>
</evidence>
<sequence>MESDKRYTVDLLTALHLLTNAWSQVTDMTIINSFRHAGFVVPECSAQDSCEDDEEEVSLVASLGNKGLVGDIGSYVTVDEDVPTCREDTLDTLIDEVLEVTSEDDEDASMWPAPVANDAADLHISSLRNYFEQHEGTEVFLRSLGDMVQQKKVDIIKVLLVACRQCEARFLVRSLGGKLRVGLAEASLLTALAHAAALSPPHGDPKASKKRLEEAALLLKTAYCECPDYERIINALLEEGVDSLPERCRLMLKFLCWNTCCEWLHQIVASLSVVNFKFGGTNIGLSLSRQIHLLEDGSVRIYSRNQEDNTGKYPEVVSRIRAAISPDTKTCILDSEAVAWDRPSQTILPFQTLSTRKRKETTEEEVKVQVCVFAFDLLYHNGSCEGLMVKSLDAGATYEIAKRSHNWLKLKKDYLDGVGDSVDAVVLGGYHGKGKRTGTFGCFLLGCYDPDNEEFQTLCKIGTGFSEEQLDQHSSFFKEHIIPAPKSYYRFDSSLAPDAWFEPCQVWEIKSADLSVSPVHKAALGLVDPEKGISLRFPRFIRIRDDKNPEDATSAQQLASEDTEHSEDDLEACVSDIDDNIDEEFLSTGVDAPFAEFVSPDMRAAKCRRNCRGSGWGRGTRRQRQE</sequence>
<comment type="similarity">
    <text evidence="2">Belongs to the ATP-dependent DNA ligase family.</text>
</comment>
<dbReference type="GO" id="GO:0005739">
    <property type="term" value="C:mitochondrion"/>
    <property type="evidence" value="ECO:0007669"/>
    <property type="project" value="TreeGrafter"/>
</dbReference>